<gene>
    <name evidence="1" type="ORF">SAMN05216360_10521</name>
</gene>
<reference evidence="2" key="1">
    <citation type="submission" date="2016-10" db="EMBL/GenBank/DDBJ databases">
        <authorList>
            <person name="Varghese N."/>
            <person name="Submissions S."/>
        </authorList>
    </citation>
    <scope>NUCLEOTIDE SEQUENCE [LARGE SCALE GENOMIC DNA]</scope>
    <source>
        <strain evidence="2">BL47</strain>
    </source>
</reference>
<sequence length="115" mass="12608">MGIGTYMLAHLIERVEATGRQMDVLGGKLERMGKKLAGVASRRDIELFVAREEIERRIDKAVDGAKLEALRGLAEVNGQARTLYRVGWGLASAALMAFGGSCWRRSGGRRTNYPA</sequence>
<evidence type="ECO:0000313" key="1">
    <source>
        <dbReference type="EMBL" id="SDM99897.1"/>
    </source>
</evidence>
<accession>A0A1G9XSY1</accession>
<organism evidence="1 2">
    <name type="scientific">Methylobacterium phyllostachyos</name>
    <dbReference type="NCBI Taxonomy" id="582672"/>
    <lineage>
        <taxon>Bacteria</taxon>
        <taxon>Pseudomonadati</taxon>
        <taxon>Pseudomonadota</taxon>
        <taxon>Alphaproteobacteria</taxon>
        <taxon>Hyphomicrobiales</taxon>
        <taxon>Methylobacteriaceae</taxon>
        <taxon>Methylobacterium</taxon>
    </lineage>
</organism>
<dbReference type="OrthoDB" id="8008454at2"/>
<protein>
    <submittedName>
        <fullName evidence="1">Uncharacterized protein</fullName>
    </submittedName>
</protein>
<keyword evidence="2" id="KW-1185">Reference proteome</keyword>
<proteinExistence type="predicted"/>
<name>A0A1G9XSY1_9HYPH</name>
<dbReference type="EMBL" id="FNHS01000005">
    <property type="protein sequence ID" value="SDM99897.1"/>
    <property type="molecule type" value="Genomic_DNA"/>
</dbReference>
<dbReference type="AlphaFoldDB" id="A0A1G9XSY1"/>
<dbReference type="RefSeq" id="WP_091715182.1">
    <property type="nucleotide sequence ID" value="NZ_FNHS01000005.1"/>
</dbReference>
<evidence type="ECO:0000313" key="2">
    <source>
        <dbReference type="Proteomes" id="UP000198704"/>
    </source>
</evidence>
<dbReference type="Proteomes" id="UP000198704">
    <property type="component" value="Unassembled WGS sequence"/>
</dbReference>